<dbReference type="Proteomes" id="UP000294535">
    <property type="component" value="Unassembled WGS sequence"/>
</dbReference>
<evidence type="ECO:0000256" key="1">
    <source>
        <dbReference type="SAM" id="SignalP"/>
    </source>
</evidence>
<protein>
    <submittedName>
        <fullName evidence="2">Uncharacterized protein</fullName>
    </submittedName>
</protein>
<feature type="signal peptide" evidence="1">
    <location>
        <begin position="1"/>
        <end position="22"/>
    </location>
</feature>
<sequence>MKIKTILLAFLTAVLFSNCSDSEDQIPNGSLNVEATVDGKAWKGSGNSRVTSVAGIVVWAIGAGATDKSNIALTLNAERTGTFNLAGSALWTTSSQVVHSATSGTVNITKLEGNKASGTFSFKATPMTGTGPEVTITNGVFTDVNIMK</sequence>
<dbReference type="Pfam" id="PF19765">
    <property type="entry name" value="DUF6252"/>
    <property type="match status" value="1"/>
</dbReference>
<dbReference type="RefSeq" id="WP_133555057.1">
    <property type="nucleotide sequence ID" value="NZ_SNYF01000006.1"/>
</dbReference>
<dbReference type="InterPro" id="IPR046219">
    <property type="entry name" value="DUF6252"/>
</dbReference>
<evidence type="ECO:0000313" key="2">
    <source>
        <dbReference type="EMBL" id="TDQ17218.1"/>
    </source>
</evidence>
<dbReference type="EMBL" id="SNYF01000006">
    <property type="protein sequence ID" value="TDQ17218.1"/>
    <property type="molecule type" value="Genomic_DNA"/>
</dbReference>
<evidence type="ECO:0000313" key="3">
    <source>
        <dbReference type="Proteomes" id="UP000294535"/>
    </source>
</evidence>
<keyword evidence="1" id="KW-0732">Signal</keyword>
<dbReference type="OrthoDB" id="825584at2"/>
<gene>
    <name evidence="2" type="ORF">DFQ04_1870</name>
</gene>
<comment type="caution">
    <text evidence="2">The sequence shown here is derived from an EMBL/GenBank/DDBJ whole genome shotgun (WGS) entry which is preliminary data.</text>
</comment>
<dbReference type="AlphaFoldDB" id="A0A4R6T8D4"/>
<reference evidence="2 3" key="1">
    <citation type="submission" date="2019-03" db="EMBL/GenBank/DDBJ databases">
        <title>Genomic Encyclopedia of Type Strains, Phase III (KMG-III): the genomes of soil and plant-associated and newly described type strains.</title>
        <authorList>
            <person name="Whitman W."/>
        </authorList>
    </citation>
    <scope>NUCLEOTIDE SEQUENCE [LARGE SCALE GENOMIC DNA]</scope>
    <source>
        <strain evidence="2 3">CECT 8446</strain>
    </source>
</reference>
<accession>A0A4R6T8D4</accession>
<organism evidence="2 3">
    <name type="scientific">Algoriphagus boseongensis</name>
    <dbReference type="NCBI Taxonomy" id="1442587"/>
    <lineage>
        <taxon>Bacteria</taxon>
        <taxon>Pseudomonadati</taxon>
        <taxon>Bacteroidota</taxon>
        <taxon>Cytophagia</taxon>
        <taxon>Cytophagales</taxon>
        <taxon>Cyclobacteriaceae</taxon>
        <taxon>Algoriphagus</taxon>
    </lineage>
</organism>
<name>A0A4R6T8D4_9BACT</name>
<keyword evidence="3" id="KW-1185">Reference proteome</keyword>
<proteinExistence type="predicted"/>
<feature type="chain" id="PRO_5020276933" evidence="1">
    <location>
        <begin position="23"/>
        <end position="148"/>
    </location>
</feature>